<accession>A0A3P5XQC9</accession>
<evidence type="ECO:0000313" key="2">
    <source>
        <dbReference type="EMBL" id="VDC33080.1"/>
    </source>
</evidence>
<dbReference type="GO" id="GO:0032259">
    <property type="term" value="P:methylation"/>
    <property type="evidence" value="ECO:0007669"/>
    <property type="project" value="UniProtKB-KW"/>
</dbReference>
<organism evidence="2 3">
    <name type="scientific">Pseudogemmobacter humi</name>
    <dbReference type="NCBI Taxonomy" id="2483812"/>
    <lineage>
        <taxon>Bacteria</taxon>
        <taxon>Pseudomonadati</taxon>
        <taxon>Pseudomonadota</taxon>
        <taxon>Alphaproteobacteria</taxon>
        <taxon>Rhodobacterales</taxon>
        <taxon>Paracoccaceae</taxon>
        <taxon>Pseudogemmobacter</taxon>
    </lineage>
</organism>
<keyword evidence="3" id="KW-1185">Reference proteome</keyword>
<gene>
    <name evidence="2" type="ORF">XINFAN_03628</name>
</gene>
<dbReference type="InterPro" id="IPR029063">
    <property type="entry name" value="SAM-dependent_MTases_sf"/>
</dbReference>
<name>A0A3P5XQC9_9RHOB</name>
<keyword evidence="2" id="KW-0489">Methyltransferase</keyword>
<dbReference type="SUPFAM" id="SSF53335">
    <property type="entry name" value="S-adenosyl-L-methionine-dependent methyltransferases"/>
    <property type="match status" value="1"/>
</dbReference>
<dbReference type="EMBL" id="UXAW01000104">
    <property type="protein sequence ID" value="VDC33080.1"/>
    <property type="molecule type" value="Genomic_DNA"/>
</dbReference>
<dbReference type="AlphaFoldDB" id="A0A3P5XQC9"/>
<dbReference type="GO" id="GO:0008168">
    <property type="term" value="F:methyltransferase activity"/>
    <property type="evidence" value="ECO:0007669"/>
    <property type="project" value="UniProtKB-KW"/>
</dbReference>
<dbReference type="Proteomes" id="UP000277498">
    <property type="component" value="Unassembled WGS sequence"/>
</dbReference>
<evidence type="ECO:0000313" key="3">
    <source>
        <dbReference type="Proteomes" id="UP000277498"/>
    </source>
</evidence>
<reference evidence="2 3" key="1">
    <citation type="submission" date="2018-11" db="EMBL/GenBank/DDBJ databases">
        <authorList>
            <person name="Criscuolo A."/>
        </authorList>
    </citation>
    <scope>NUCLEOTIDE SEQUENCE [LARGE SCALE GENOMIC DNA]</scope>
    <source>
        <strain evidence="2">ACIP111625</strain>
    </source>
</reference>
<sequence length="219" mass="23784">MLFGTIRPFLGPDQKGCGMDWDKAFSGVDYRYGTEPAAFLPRVADLIPEGARVMFLADGEGRNSVWLAAQGRHRVSAMEQSAPALEKARRLAGMRGAAVDFRQSAIEDQDWSEPFDAILGLFIQFAPPALMRRIHAGIARSVVPGGLVLLHGYHPDQLAYGTGGPDRADQMYTPEGLTADFPGWEILLLERYDAGQSAGSAHQGRSALIDFVARRPGQG</sequence>
<dbReference type="Gene3D" id="3.40.50.150">
    <property type="entry name" value="Vaccinia Virus protein VP39"/>
    <property type="match status" value="1"/>
</dbReference>
<dbReference type="Pfam" id="PF13649">
    <property type="entry name" value="Methyltransf_25"/>
    <property type="match status" value="1"/>
</dbReference>
<evidence type="ECO:0000259" key="1">
    <source>
        <dbReference type="Pfam" id="PF13649"/>
    </source>
</evidence>
<protein>
    <submittedName>
        <fullName evidence="2">Methyltransferase domain protein</fullName>
    </submittedName>
</protein>
<keyword evidence="2" id="KW-0808">Transferase</keyword>
<proteinExistence type="predicted"/>
<dbReference type="CDD" id="cd02440">
    <property type="entry name" value="AdoMet_MTases"/>
    <property type="match status" value="1"/>
</dbReference>
<dbReference type="InterPro" id="IPR041698">
    <property type="entry name" value="Methyltransf_25"/>
</dbReference>
<feature type="domain" description="Methyltransferase" evidence="1">
    <location>
        <begin position="56"/>
        <end position="146"/>
    </location>
</feature>